<evidence type="ECO:0000313" key="1">
    <source>
        <dbReference type="EMBL" id="KAK8572706.1"/>
    </source>
</evidence>
<dbReference type="Proteomes" id="UP001472677">
    <property type="component" value="Unassembled WGS sequence"/>
</dbReference>
<organism evidence="1 2">
    <name type="scientific">Hibiscus sabdariffa</name>
    <name type="common">roselle</name>
    <dbReference type="NCBI Taxonomy" id="183260"/>
    <lineage>
        <taxon>Eukaryota</taxon>
        <taxon>Viridiplantae</taxon>
        <taxon>Streptophyta</taxon>
        <taxon>Embryophyta</taxon>
        <taxon>Tracheophyta</taxon>
        <taxon>Spermatophyta</taxon>
        <taxon>Magnoliopsida</taxon>
        <taxon>eudicotyledons</taxon>
        <taxon>Gunneridae</taxon>
        <taxon>Pentapetalae</taxon>
        <taxon>rosids</taxon>
        <taxon>malvids</taxon>
        <taxon>Malvales</taxon>
        <taxon>Malvaceae</taxon>
        <taxon>Malvoideae</taxon>
        <taxon>Hibiscus</taxon>
    </lineage>
</organism>
<sequence length="117" mass="13339">MDFFWELHDCTTLATLLLDIQKTSVSEVCGVSLEPEIARQKEVATQFGVDSRGEPGSSGDTIYDPWMVVDSRRRRPRKEVISKERETMTWKEGSRFTILSHHTVEEALPTPSVSQQQ</sequence>
<evidence type="ECO:0000313" key="2">
    <source>
        <dbReference type="Proteomes" id="UP001472677"/>
    </source>
</evidence>
<keyword evidence="2" id="KW-1185">Reference proteome</keyword>
<reference evidence="1 2" key="1">
    <citation type="journal article" date="2024" name="G3 (Bethesda)">
        <title>Genome assembly of Hibiscus sabdariffa L. provides insights into metabolisms of medicinal natural products.</title>
        <authorList>
            <person name="Kim T."/>
        </authorList>
    </citation>
    <scope>NUCLEOTIDE SEQUENCE [LARGE SCALE GENOMIC DNA]</scope>
    <source>
        <strain evidence="1">TK-2024</strain>
        <tissue evidence="1">Old leaves</tissue>
    </source>
</reference>
<proteinExistence type="predicted"/>
<gene>
    <name evidence="1" type="ORF">V6N12_028753</name>
</gene>
<protein>
    <submittedName>
        <fullName evidence="1">Uncharacterized protein</fullName>
    </submittedName>
</protein>
<comment type="caution">
    <text evidence="1">The sequence shown here is derived from an EMBL/GenBank/DDBJ whole genome shotgun (WGS) entry which is preliminary data.</text>
</comment>
<accession>A0ABR2F6Q3</accession>
<name>A0ABR2F6Q3_9ROSI</name>
<dbReference type="EMBL" id="JBBPBM010000008">
    <property type="protein sequence ID" value="KAK8572706.1"/>
    <property type="molecule type" value="Genomic_DNA"/>
</dbReference>